<reference evidence="2" key="1">
    <citation type="journal article" date="2022" name="bioRxiv">
        <title>Sequencing and chromosome-scale assembly of the giantPleurodeles waltlgenome.</title>
        <authorList>
            <person name="Brown T."/>
            <person name="Elewa A."/>
            <person name="Iarovenko S."/>
            <person name="Subramanian E."/>
            <person name="Araus A.J."/>
            <person name="Petzold A."/>
            <person name="Susuki M."/>
            <person name="Suzuki K.-i.T."/>
            <person name="Hayashi T."/>
            <person name="Toyoda A."/>
            <person name="Oliveira C."/>
            <person name="Osipova E."/>
            <person name="Leigh N.D."/>
            <person name="Simon A."/>
            <person name="Yun M.H."/>
        </authorList>
    </citation>
    <scope>NUCLEOTIDE SEQUENCE</scope>
    <source>
        <strain evidence="2">20211129_DDA</strain>
        <tissue evidence="2">Liver</tissue>
    </source>
</reference>
<feature type="region of interest" description="Disordered" evidence="1">
    <location>
        <begin position="1"/>
        <end position="92"/>
    </location>
</feature>
<feature type="compositionally biased region" description="Low complexity" evidence="1">
    <location>
        <begin position="45"/>
        <end position="58"/>
    </location>
</feature>
<gene>
    <name evidence="2" type="ORF">NDU88_008641</name>
</gene>
<dbReference type="Proteomes" id="UP001066276">
    <property type="component" value="Chromosome 6"/>
</dbReference>
<name>A0AAV7QT20_PLEWA</name>
<protein>
    <submittedName>
        <fullName evidence="2">Uncharacterized protein</fullName>
    </submittedName>
</protein>
<proteinExistence type="predicted"/>
<dbReference type="AlphaFoldDB" id="A0AAV7QT20"/>
<evidence type="ECO:0000313" key="2">
    <source>
        <dbReference type="EMBL" id="KAJ1142315.1"/>
    </source>
</evidence>
<keyword evidence="3" id="KW-1185">Reference proteome</keyword>
<sequence length="92" mass="9574">MVTRDPSVRAGPHASSAVRAGGTSLQCECLPGLQGRQQDAAPESAWGPAGAAPRVAPGEPSKFRGERALDTGRAPGPSREHEPQSAHRPRQT</sequence>
<organism evidence="2 3">
    <name type="scientific">Pleurodeles waltl</name>
    <name type="common">Iberian ribbed newt</name>
    <dbReference type="NCBI Taxonomy" id="8319"/>
    <lineage>
        <taxon>Eukaryota</taxon>
        <taxon>Metazoa</taxon>
        <taxon>Chordata</taxon>
        <taxon>Craniata</taxon>
        <taxon>Vertebrata</taxon>
        <taxon>Euteleostomi</taxon>
        <taxon>Amphibia</taxon>
        <taxon>Batrachia</taxon>
        <taxon>Caudata</taxon>
        <taxon>Salamandroidea</taxon>
        <taxon>Salamandridae</taxon>
        <taxon>Pleurodelinae</taxon>
        <taxon>Pleurodeles</taxon>
    </lineage>
</organism>
<dbReference type="EMBL" id="JANPWB010000010">
    <property type="protein sequence ID" value="KAJ1142315.1"/>
    <property type="molecule type" value="Genomic_DNA"/>
</dbReference>
<accession>A0AAV7QT20</accession>
<evidence type="ECO:0000256" key="1">
    <source>
        <dbReference type="SAM" id="MobiDB-lite"/>
    </source>
</evidence>
<evidence type="ECO:0000313" key="3">
    <source>
        <dbReference type="Proteomes" id="UP001066276"/>
    </source>
</evidence>
<feature type="compositionally biased region" description="Basic and acidic residues" evidence="1">
    <location>
        <begin position="61"/>
        <end position="70"/>
    </location>
</feature>
<comment type="caution">
    <text evidence="2">The sequence shown here is derived from an EMBL/GenBank/DDBJ whole genome shotgun (WGS) entry which is preliminary data.</text>
</comment>